<evidence type="ECO:0000313" key="8">
    <source>
        <dbReference type="EMBL" id="KAK5632732.1"/>
    </source>
</evidence>
<dbReference type="EMBL" id="JAWHQM010000026">
    <property type="protein sequence ID" value="KAK5632732.1"/>
    <property type="molecule type" value="Genomic_DNA"/>
</dbReference>
<dbReference type="GO" id="GO:0016705">
    <property type="term" value="F:oxidoreductase activity, acting on paired donors, with incorporation or reduction of molecular oxygen"/>
    <property type="evidence" value="ECO:0007669"/>
    <property type="project" value="InterPro"/>
</dbReference>
<evidence type="ECO:0000313" key="9">
    <source>
        <dbReference type="Proteomes" id="UP001305414"/>
    </source>
</evidence>
<keyword evidence="4" id="KW-0560">Oxidoreductase</keyword>
<dbReference type="PANTHER" id="PTHR24287:SF19">
    <property type="entry name" value="CYTOCHROME P450"/>
    <property type="match status" value="1"/>
</dbReference>
<dbReference type="Pfam" id="PF00067">
    <property type="entry name" value="p450"/>
    <property type="match status" value="1"/>
</dbReference>
<evidence type="ECO:0000256" key="2">
    <source>
        <dbReference type="ARBA" id="ARBA00010617"/>
    </source>
</evidence>
<evidence type="ECO:0000256" key="6">
    <source>
        <dbReference type="ARBA" id="ARBA00023033"/>
    </source>
</evidence>
<accession>A0AAN7Z721</accession>
<feature type="signal peptide" evidence="7">
    <location>
        <begin position="1"/>
        <end position="22"/>
    </location>
</feature>
<dbReference type="InterPro" id="IPR036396">
    <property type="entry name" value="Cyt_P450_sf"/>
</dbReference>
<evidence type="ECO:0000256" key="4">
    <source>
        <dbReference type="ARBA" id="ARBA00023002"/>
    </source>
</evidence>
<gene>
    <name evidence="8" type="ORF">RRF57_008446</name>
</gene>
<comment type="similarity">
    <text evidence="2">Belongs to the cytochrome P450 family.</text>
</comment>
<evidence type="ECO:0000256" key="1">
    <source>
        <dbReference type="ARBA" id="ARBA00001971"/>
    </source>
</evidence>
<dbReference type="AlphaFoldDB" id="A0AAN7Z721"/>
<dbReference type="InterPro" id="IPR047146">
    <property type="entry name" value="Cyt_P450_E_CYP52_fungi"/>
</dbReference>
<dbReference type="Proteomes" id="UP001305414">
    <property type="component" value="Unassembled WGS sequence"/>
</dbReference>
<dbReference type="InterPro" id="IPR001128">
    <property type="entry name" value="Cyt_P450"/>
</dbReference>
<keyword evidence="3" id="KW-0479">Metal-binding</keyword>
<keyword evidence="6" id="KW-0503">Monooxygenase</keyword>
<name>A0AAN7Z721_9PEZI</name>
<evidence type="ECO:0000256" key="3">
    <source>
        <dbReference type="ARBA" id="ARBA00022723"/>
    </source>
</evidence>
<dbReference type="SUPFAM" id="SSF48264">
    <property type="entry name" value="Cytochrome P450"/>
    <property type="match status" value="1"/>
</dbReference>
<proteinExistence type="inferred from homology"/>
<dbReference type="GO" id="GO:0020037">
    <property type="term" value="F:heme binding"/>
    <property type="evidence" value="ECO:0007669"/>
    <property type="project" value="InterPro"/>
</dbReference>
<dbReference type="GO" id="GO:0005506">
    <property type="term" value="F:iron ion binding"/>
    <property type="evidence" value="ECO:0007669"/>
    <property type="project" value="InterPro"/>
</dbReference>
<dbReference type="GO" id="GO:0004497">
    <property type="term" value="F:monooxygenase activity"/>
    <property type="evidence" value="ECO:0007669"/>
    <property type="project" value="UniProtKB-KW"/>
</dbReference>
<evidence type="ECO:0000256" key="7">
    <source>
        <dbReference type="SAM" id="SignalP"/>
    </source>
</evidence>
<evidence type="ECO:0000256" key="5">
    <source>
        <dbReference type="ARBA" id="ARBA00023004"/>
    </source>
</evidence>
<evidence type="ECO:0008006" key="10">
    <source>
        <dbReference type="Google" id="ProtNLM"/>
    </source>
</evidence>
<organism evidence="8 9">
    <name type="scientific">Xylaria bambusicola</name>
    <dbReference type="NCBI Taxonomy" id="326684"/>
    <lineage>
        <taxon>Eukaryota</taxon>
        <taxon>Fungi</taxon>
        <taxon>Dikarya</taxon>
        <taxon>Ascomycota</taxon>
        <taxon>Pezizomycotina</taxon>
        <taxon>Sordariomycetes</taxon>
        <taxon>Xylariomycetidae</taxon>
        <taxon>Xylariales</taxon>
        <taxon>Xylariaceae</taxon>
        <taxon>Xylaria</taxon>
    </lineage>
</organism>
<comment type="caution">
    <text evidence="8">The sequence shown here is derived from an EMBL/GenBank/DDBJ whole genome shotgun (WGS) entry which is preliminary data.</text>
</comment>
<dbReference type="PANTHER" id="PTHR24287">
    <property type="entry name" value="P450, PUTATIVE (EUROFUNG)-RELATED"/>
    <property type="match status" value="1"/>
</dbReference>
<dbReference type="Gene3D" id="1.10.630.10">
    <property type="entry name" value="Cytochrome P450"/>
    <property type="match status" value="1"/>
</dbReference>
<keyword evidence="5" id="KW-0408">Iron</keyword>
<keyword evidence="9" id="KW-1185">Reference proteome</keyword>
<keyword evidence="7" id="KW-0732">Signal</keyword>
<feature type="chain" id="PRO_5042873478" description="Cytochrome P450" evidence="7">
    <location>
        <begin position="23"/>
        <end position="200"/>
    </location>
</feature>
<comment type="cofactor">
    <cofactor evidence="1">
        <name>heme</name>
        <dbReference type="ChEBI" id="CHEBI:30413"/>
    </cofactor>
</comment>
<reference evidence="8 9" key="1">
    <citation type="submission" date="2023-10" db="EMBL/GenBank/DDBJ databases">
        <title>Draft genome sequence of Xylaria bambusicola isolate GMP-LS, the root and basal stem rot pathogen of sugarcane in Indonesia.</title>
        <authorList>
            <person name="Selvaraj P."/>
            <person name="Muralishankar V."/>
            <person name="Muruganantham S."/>
            <person name="Sp S."/>
            <person name="Haryani S."/>
            <person name="Lau K.J.X."/>
            <person name="Naqvi N.I."/>
        </authorList>
    </citation>
    <scope>NUCLEOTIDE SEQUENCE [LARGE SCALE GENOMIC DNA]</scope>
    <source>
        <strain evidence="8">GMP-LS</strain>
    </source>
</reference>
<protein>
    <recommendedName>
        <fullName evidence="10">Cytochrome P450</fullName>
    </recommendedName>
</protein>
<sequence>MFSGVLWITFALLALLLRNVTQRIRTMYAQHHIKAANGCLPPTKLAQRDPVLALDLFLQDFAAANNKAFLESAKLRHALNGLTFTSKTYFRTNFFTCDPKVIQQVLSSQFQNFDLGPLRSFSGAPLFGNGILTTDGHIWAHQRRVIRPAFARPVFIQEFSIFQRHVDQLIALIRKNDGKVDLQKLFFRMVRGSIPTSLLS</sequence>